<evidence type="ECO:0000313" key="2">
    <source>
        <dbReference type="Proteomes" id="UP000054058"/>
    </source>
</evidence>
<comment type="caution">
    <text evidence="1">The sequence shown here is derived from an EMBL/GenBank/DDBJ whole genome shotgun (WGS) entry which is preliminary data.</text>
</comment>
<dbReference type="PATRIC" id="fig|1122207.3.peg.1797"/>
<dbReference type="STRING" id="1122207.MUS1_13295"/>
<dbReference type="Proteomes" id="UP000054058">
    <property type="component" value="Unassembled WGS sequence"/>
</dbReference>
<accession>X7E4I6</accession>
<organism evidence="1 2">
    <name type="scientific">Marinomonas ushuaiensis DSM 15871</name>
    <dbReference type="NCBI Taxonomy" id="1122207"/>
    <lineage>
        <taxon>Bacteria</taxon>
        <taxon>Pseudomonadati</taxon>
        <taxon>Pseudomonadota</taxon>
        <taxon>Gammaproteobacteria</taxon>
        <taxon>Oceanospirillales</taxon>
        <taxon>Oceanospirillaceae</taxon>
        <taxon>Marinomonas</taxon>
    </lineage>
</organism>
<name>X7E4I6_9GAMM</name>
<gene>
    <name evidence="1" type="ORF">MUS1_13295</name>
</gene>
<keyword evidence="2" id="KW-1185">Reference proteome</keyword>
<dbReference type="AlphaFoldDB" id="X7E4I6"/>
<dbReference type="EMBL" id="JAMB01000006">
    <property type="protein sequence ID" value="ETX10949.1"/>
    <property type="molecule type" value="Genomic_DNA"/>
</dbReference>
<reference evidence="1 2" key="1">
    <citation type="submission" date="2014-01" db="EMBL/GenBank/DDBJ databases">
        <title>Marinomonas ushuaiensis DSM 15871 Genome Sequencing.</title>
        <authorList>
            <person name="Lai Q."/>
            <person name="Shao Z.S."/>
        </authorList>
    </citation>
    <scope>NUCLEOTIDE SEQUENCE [LARGE SCALE GENOMIC DNA]</scope>
    <source>
        <strain evidence="1 2">DSM 15871</strain>
    </source>
</reference>
<protein>
    <submittedName>
        <fullName evidence="1">Uncharacterized protein</fullName>
    </submittedName>
</protein>
<proteinExistence type="predicted"/>
<evidence type="ECO:0000313" key="1">
    <source>
        <dbReference type="EMBL" id="ETX10949.1"/>
    </source>
</evidence>
<sequence length="44" mass="5241">MKEGAVVYDCSPEELMTVDIMRDLYYIEMSIHQIQDRSIGFYHL</sequence>